<dbReference type="SUPFAM" id="SSF53448">
    <property type="entry name" value="Nucleotide-diphospho-sugar transferases"/>
    <property type="match status" value="1"/>
</dbReference>
<name>J7R5D9_HUIN7</name>
<dbReference type="HOGENOM" id="CLU_015387_1_0_1"/>
<dbReference type="Pfam" id="PF11051">
    <property type="entry name" value="Mannosyl_trans3"/>
    <property type="match status" value="1"/>
</dbReference>
<dbReference type="OrthoDB" id="430354at2759"/>
<keyword evidence="6" id="KW-0735">Signal-anchor</keyword>
<dbReference type="PANTHER" id="PTHR31392">
    <property type="entry name" value="ALPHA-1,3-MANNOSYLTRANSFERASE MNN1-RELATED"/>
    <property type="match status" value="1"/>
</dbReference>
<keyword evidence="7" id="KW-1133">Transmembrane helix</keyword>
<keyword evidence="5" id="KW-0812">Transmembrane</keyword>
<dbReference type="GeneID" id="34525744"/>
<dbReference type="RefSeq" id="XP_022464301.1">
    <property type="nucleotide sequence ID" value="XM_022607735.1"/>
</dbReference>
<evidence type="ECO:0000256" key="2">
    <source>
        <dbReference type="ARBA" id="ARBA00009105"/>
    </source>
</evidence>
<comment type="similarity">
    <text evidence="2">Belongs to the MNN1/MNT family.</text>
</comment>
<protein>
    <recommendedName>
        <fullName evidence="12">Alpha-1,3-mannosyltransferase</fullName>
    </recommendedName>
</protein>
<dbReference type="Proteomes" id="UP000006310">
    <property type="component" value="Chromosome 4"/>
</dbReference>
<evidence type="ECO:0000256" key="8">
    <source>
        <dbReference type="ARBA" id="ARBA00023136"/>
    </source>
</evidence>
<evidence type="ECO:0000256" key="9">
    <source>
        <dbReference type="ARBA" id="ARBA00023180"/>
    </source>
</evidence>
<keyword evidence="8" id="KW-0472">Membrane</keyword>
<dbReference type="PANTHER" id="PTHR31392:SF1">
    <property type="entry name" value="ALPHA-1,3-MANNOSYLTRANSFERASE MNN1-RELATED"/>
    <property type="match status" value="1"/>
</dbReference>
<dbReference type="InterPro" id="IPR022751">
    <property type="entry name" value="Alpha_mannosyltransferase"/>
</dbReference>
<reference evidence="10 11" key="1">
    <citation type="journal article" date="2011" name="Proc. Natl. Acad. Sci. U.S.A.">
        <title>Evolutionary erosion of yeast sex chromosomes by mating-type switching accidents.</title>
        <authorList>
            <person name="Gordon J.L."/>
            <person name="Armisen D."/>
            <person name="Proux-Wera E."/>
            <person name="Oheigeartaigh S.S."/>
            <person name="Byrne K.P."/>
            <person name="Wolfe K.H."/>
        </authorList>
    </citation>
    <scope>NUCLEOTIDE SEQUENCE [LARGE SCALE GENOMIC DNA]</scope>
    <source>
        <strain evidence="11">ATCC MYA-139 / BCRC 22969 / CBS 8797 / CCRC 22969 / KCTC 17520 / NBRC 10181 / NCYC 3082</strain>
    </source>
</reference>
<keyword evidence="9" id="KW-0325">Glycoprotein</keyword>
<evidence type="ECO:0000256" key="1">
    <source>
        <dbReference type="ARBA" id="ARBA00004606"/>
    </source>
</evidence>
<keyword evidence="4" id="KW-0808">Transferase</keyword>
<dbReference type="eggNOG" id="ENOG502RZ48">
    <property type="taxonomic scope" value="Eukaryota"/>
</dbReference>
<organism evidence="10 11">
    <name type="scientific">Huiozyma naganishii (strain ATCC MYA-139 / BCRC 22969 / CBS 8797 / KCTC 17520 / NBRC 10181 / NCYC 3082 / Yp74L-3)</name>
    <name type="common">Yeast</name>
    <name type="synonym">Kazachstania naganishii</name>
    <dbReference type="NCBI Taxonomy" id="1071383"/>
    <lineage>
        <taxon>Eukaryota</taxon>
        <taxon>Fungi</taxon>
        <taxon>Dikarya</taxon>
        <taxon>Ascomycota</taxon>
        <taxon>Saccharomycotina</taxon>
        <taxon>Saccharomycetes</taxon>
        <taxon>Saccharomycetales</taxon>
        <taxon>Saccharomycetaceae</taxon>
        <taxon>Huiozyma</taxon>
    </lineage>
</organism>
<evidence type="ECO:0000256" key="3">
    <source>
        <dbReference type="ARBA" id="ARBA00022676"/>
    </source>
</evidence>
<gene>
    <name evidence="10" type="primary">KNAG0D03070</name>
    <name evidence="10" type="ordered locus">KNAG_0D03070</name>
</gene>
<dbReference type="KEGG" id="kng:KNAG_0D03070"/>
<dbReference type="GO" id="GO:0005794">
    <property type="term" value="C:Golgi apparatus"/>
    <property type="evidence" value="ECO:0007669"/>
    <property type="project" value="TreeGrafter"/>
</dbReference>
<accession>J7R5D9</accession>
<dbReference type="GO" id="GO:0016020">
    <property type="term" value="C:membrane"/>
    <property type="evidence" value="ECO:0007669"/>
    <property type="project" value="UniProtKB-SubCell"/>
</dbReference>
<dbReference type="AlphaFoldDB" id="J7R5D9"/>
<reference evidence="11" key="2">
    <citation type="submission" date="2012-08" db="EMBL/GenBank/DDBJ databases">
        <title>Genome sequence of Kazachstania naganishii.</title>
        <authorList>
            <person name="Gordon J.L."/>
            <person name="Armisen D."/>
            <person name="Proux-Wera E."/>
            <person name="OhEigeartaigh S.S."/>
            <person name="Byrne K.P."/>
            <person name="Wolfe K.H."/>
        </authorList>
    </citation>
    <scope>NUCLEOTIDE SEQUENCE [LARGE SCALE GENOMIC DNA]</scope>
    <source>
        <strain evidence="11">ATCC MYA-139 / BCRC 22969 / CBS 8797 / CCRC 22969 / KCTC 17520 / NBRC 10181 / NCYC 3082</strain>
    </source>
</reference>
<evidence type="ECO:0000256" key="7">
    <source>
        <dbReference type="ARBA" id="ARBA00022989"/>
    </source>
</evidence>
<evidence type="ECO:0000313" key="11">
    <source>
        <dbReference type="Proteomes" id="UP000006310"/>
    </source>
</evidence>
<dbReference type="GO" id="GO:0000033">
    <property type="term" value="F:alpha-1,3-mannosyltransferase activity"/>
    <property type="evidence" value="ECO:0007669"/>
    <property type="project" value="TreeGrafter"/>
</dbReference>
<evidence type="ECO:0000256" key="4">
    <source>
        <dbReference type="ARBA" id="ARBA00022679"/>
    </source>
</evidence>
<dbReference type="InterPro" id="IPR029044">
    <property type="entry name" value="Nucleotide-diphossugar_trans"/>
</dbReference>
<comment type="subcellular location">
    <subcellularLocation>
        <location evidence="1">Membrane</location>
        <topology evidence="1">Single-pass type II membrane protein</topology>
    </subcellularLocation>
</comment>
<sequence>MVVIVGGRRNALRVLFFVSAALVLVTLVRVHSDARSRNNNKVKHKFKLAPVDPASPDATYNYASQSSKPAAIYKAVPKPETRAEIKDKYKRPLFPNSPFTYVMDIYHKAAAELKDKKQGISLFKGKANDKSKIFNWWETGDLDRVEKCKILLDALYHEDPEWSNQVFLTGFKNDGDTFKYSALGTERFRIYDYCFLSGGLDIGDVLKGSKKYDALDFQHRMFPYLKVPKLGEVLLPKITDLSTMAELSFITSDFDSKRHNENFWKSWREMSDGKGIITTFNPKAHGDYFLRQLKILQYQKNTLPIQILVRDGDFSDSFVRKLADAARRTNQKIYLVNYTAILDKSNMGEFKSYINKLAANLFNTFEEFILLDADAVPYFPLESYLELPDYQKTGMYMFRDRILDHRIDDACTTTLEHLEPSMEEAVLLGTSIMYTVSSNVVPTTPEEKVYVGMVREHIRENVETGLVVVDKKNKLPGLLMALALNLSKKLNACMYGEKEFYWLGPYFSGMSYSIEAKGAALTGFPEKMYDGFQYVNTKLCDFHIAHVRGKELSWINGGLREFKPGSGGQDEGYENKPWRMNGLLIPDEKLNEWVQTKAGFGLTYCATAIEVGSDQSPSGEVIWFDEKTYNKINDISKLWNEDGDLTFEDK</sequence>
<keyword evidence="11" id="KW-1185">Reference proteome</keyword>
<dbReference type="EMBL" id="HE978317">
    <property type="protein sequence ID" value="CCK70055.1"/>
    <property type="molecule type" value="Genomic_DNA"/>
</dbReference>
<evidence type="ECO:0000313" key="10">
    <source>
        <dbReference type="EMBL" id="CCK70055.1"/>
    </source>
</evidence>
<evidence type="ECO:0008006" key="12">
    <source>
        <dbReference type="Google" id="ProtNLM"/>
    </source>
</evidence>
<keyword evidence="3" id="KW-0328">Glycosyltransferase</keyword>
<evidence type="ECO:0000256" key="6">
    <source>
        <dbReference type="ARBA" id="ARBA00022968"/>
    </source>
</evidence>
<dbReference type="GO" id="GO:0006493">
    <property type="term" value="P:protein O-linked glycosylation"/>
    <property type="evidence" value="ECO:0007669"/>
    <property type="project" value="TreeGrafter"/>
</dbReference>
<evidence type="ECO:0000256" key="5">
    <source>
        <dbReference type="ARBA" id="ARBA00022692"/>
    </source>
</evidence>
<proteinExistence type="inferred from homology"/>